<reference evidence="2 3" key="1">
    <citation type="submission" date="2019-08" db="EMBL/GenBank/DDBJ databases">
        <authorList>
            <person name="Alioto T."/>
            <person name="Alioto T."/>
            <person name="Gomez Garrido J."/>
        </authorList>
    </citation>
    <scope>NUCLEOTIDE SEQUENCE [LARGE SCALE GENOMIC DNA]</scope>
</reference>
<dbReference type="AlphaFoldDB" id="A0A5E4NNT8"/>
<dbReference type="GO" id="GO:0003964">
    <property type="term" value="F:RNA-directed DNA polymerase activity"/>
    <property type="evidence" value="ECO:0007669"/>
    <property type="project" value="UniProtKB-KW"/>
</dbReference>
<evidence type="ECO:0000313" key="3">
    <source>
        <dbReference type="Proteomes" id="UP000325440"/>
    </source>
</evidence>
<keyword evidence="2" id="KW-0548">Nucleotidyltransferase</keyword>
<dbReference type="Proteomes" id="UP000325440">
    <property type="component" value="Unassembled WGS sequence"/>
</dbReference>
<dbReference type="SUPFAM" id="SSF56672">
    <property type="entry name" value="DNA/RNA polymerases"/>
    <property type="match status" value="1"/>
</dbReference>
<dbReference type="PANTHER" id="PTHR36688">
    <property type="entry name" value="ENDO/EXONUCLEASE/PHOSPHATASE DOMAIN-CONTAINING PROTEIN"/>
    <property type="match status" value="1"/>
</dbReference>
<keyword evidence="2" id="KW-0808">Transferase</keyword>
<dbReference type="PANTHER" id="PTHR36688:SF1">
    <property type="entry name" value="ENDONUCLEASE_EXONUCLEASE_PHOSPHATASE DOMAIN-CONTAINING PROTEIN"/>
    <property type="match status" value="1"/>
</dbReference>
<feature type="domain" description="Reverse transcriptase" evidence="1">
    <location>
        <begin position="240"/>
        <end position="504"/>
    </location>
</feature>
<dbReference type="InterPro" id="IPR043502">
    <property type="entry name" value="DNA/RNA_pol_sf"/>
</dbReference>
<dbReference type="InterPro" id="IPR000477">
    <property type="entry name" value="RT_dom"/>
</dbReference>
<proteinExistence type="predicted"/>
<keyword evidence="2" id="KW-0695">RNA-directed DNA polymerase</keyword>
<keyword evidence="3" id="KW-1185">Reference proteome</keyword>
<protein>
    <submittedName>
        <fullName evidence="2">Reverse transcriptase domain</fullName>
    </submittedName>
</protein>
<dbReference type="Pfam" id="PF00078">
    <property type="entry name" value="RVT_1"/>
    <property type="match status" value="1"/>
</dbReference>
<evidence type="ECO:0000313" key="2">
    <source>
        <dbReference type="EMBL" id="VVC44231.1"/>
    </source>
</evidence>
<organism evidence="2 3">
    <name type="scientific">Cinara cedri</name>
    <dbReference type="NCBI Taxonomy" id="506608"/>
    <lineage>
        <taxon>Eukaryota</taxon>
        <taxon>Metazoa</taxon>
        <taxon>Ecdysozoa</taxon>
        <taxon>Arthropoda</taxon>
        <taxon>Hexapoda</taxon>
        <taxon>Insecta</taxon>
        <taxon>Pterygota</taxon>
        <taxon>Neoptera</taxon>
        <taxon>Paraneoptera</taxon>
        <taxon>Hemiptera</taxon>
        <taxon>Sternorrhyncha</taxon>
        <taxon>Aphidomorpha</taxon>
        <taxon>Aphidoidea</taxon>
        <taxon>Aphididae</taxon>
        <taxon>Lachninae</taxon>
        <taxon>Cinara</taxon>
    </lineage>
</organism>
<dbReference type="OrthoDB" id="6622136at2759"/>
<dbReference type="InterPro" id="IPR052560">
    <property type="entry name" value="RdDP_mobile_element"/>
</dbReference>
<dbReference type="PROSITE" id="PS50878">
    <property type="entry name" value="RT_POL"/>
    <property type="match status" value="1"/>
</dbReference>
<dbReference type="EMBL" id="CABPRJ010002377">
    <property type="protein sequence ID" value="VVC44231.1"/>
    <property type="molecule type" value="Genomic_DNA"/>
</dbReference>
<name>A0A5E4NNT8_9HEMI</name>
<accession>A0A5E4NNT8</accession>
<gene>
    <name evidence="2" type="ORF">CINCED_3A024237</name>
</gene>
<evidence type="ECO:0000259" key="1">
    <source>
        <dbReference type="PROSITE" id="PS50878"/>
    </source>
</evidence>
<sequence length="560" mass="64876">MDWETFKFSLENKINLKVSLKSPNDIDEAVNFLTKSIQETTWSCSSPIPPNTNTINIPLHIRLLISEKRRARTIWQRTRYPSNKRKFNNLTNKLKRSLAQIRSENFTKHLVNLSSSDNSLWQTTRKILRSQPSVPPLKRSDNTWAINDSDKSDIFRHHLDSTFRPHADILSSNQIRKVNNFLSCPLPMSLPPKHIRPNEIIYTIKKSARHKTPGFDLITSELASQLPKKAILFLTRIYNSMIRLTYFPALWKFSIIVMIPKPGKPPDTPSSYRPISLLPFFSKIFEKLILKRLIPIVESNTPNYQFGFRTNHSTIQQVHRLVDKISYSLEQKLICSGAFLDMAQAFDKVWHQGLLFKLKTIFPPYYYLLFKSYLEHRHFAVRSGSAISEINPIHAGDSQGAVAAPLLFNLYTSNQPTTNHTITSDFADDKAILALHSEPETASNLIQSHLNLLQTWYKECDIKINESKSAHCTFTFRHSNCPTITLNNIPIPPTQNIRYLGLHLDRRLTWAYYIHTKRITLNNRSRQLRLLLTSKHVNLNNKILIYKLLLKPIWSYGVQL</sequence>
<dbReference type="CDD" id="cd01650">
    <property type="entry name" value="RT_nLTR_like"/>
    <property type="match status" value="1"/>
</dbReference>